<dbReference type="EMBL" id="GBRH01258966">
    <property type="protein sequence ID" value="JAD38929.1"/>
    <property type="molecule type" value="Transcribed_RNA"/>
</dbReference>
<dbReference type="AlphaFoldDB" id="A0A0A9SLS4"/>
<sequence length="16" mass="1877">MVLRCKRDCGIREIAN</sequence>
<reference evidence="1" key="2">
    <citation type="journal article" date="2015" name="Data Brief">
        <title>Shoot transcriptome of the giant reed, Arundo donax.</title>
        <authorList>
            <person name="Barrero R.A."/>
            <person name="Guerrero F.D."/>
            <person name="Moolhuijzen P."/>
            <person name="Goolsby J.A."/>
            <person name="Tidwell J."/>
            <person name="Bellgard S.E."/>
            <person name="Bellgard M.I."/>
        </authorList>
    </citation>
    <scope>NUCLEOTIDE SEQUENCE</scope>
    <source>
        <tissue evidence="1">Shoot tissue taken approximately 20 cm above the soil surface</tissue>
    </source>
</reference>
<evidence type="ECO:0000313" key="1">
    <source>
        <dbReference type="EMBL" id="JAD38929.1"/>
    </source>
</evidence>
<name>A0A0A9SLS4_ARUDO</name>
<accession>A0A0A9SLS4</accession>
<organism evidence="1">
    <name type="scientific">Arundo donax</name>
    <name type="common">Giant reed</name>
    <name type="synonym">Donax arundinaceus</name>
    <dbReference type="NCBI Taxonomy" id="35708"/>
    <lineage>
        <taxon>Eukaryota</taxon>
        <taxon>Viridiplantae</taxon>
        <taxon>Streptophyta</taxon>
        <taxon>Embryophyta</taxon>
        <taxon>Tracheophyta</taxon>
        <taxon>Spermatophyta</taxon>
        <taxon>Magnoliopsida</taxon>
        <taxon>Liliopsida</taxon>
        <taxon>Poales</taxon>
        <taxon>Poaceae</taxon>
        <taxon>PACMAD clade</taxon>
        <taxon>Arundinoideae</taxon>
        <taxon>Arundineae</taxon>
        <taxon>Arundo</taxon>
    </lineage>
</organism>
<proteinExistence type="predicted"/>
<protein>
    <submittedName>
        <fullName evidence="1">Uncharacterized protein</fullName>
    </submittedName>
</protein>
<reference evidence="1" key="1">
    <citation type="submission" date="2014-09" db="EMBL/GenBank/DDBJ databases">
        <authorList>
            <person name="Magalhaes I.L.F."/>
            <person name="Oliveira U."/>
            <person name="Santos F.R."/>
            <person name="Vidigal T.H.D.A."/>
            <person name="Brescovit A.D."/>
            <person name="Santos A.J."/>
        </authorList>
    </citation>
    <scope>NUCLEOTIDE SEQUENCE</scope>
    <source>
        <tissue evidence="1">Shoot tissue taken approximately 20 cm above the soil surface</tissue>
    </source>
</reference>